<evidence type="ECO:0000256" key="17">
    <source>
        <dbReference type="ARBA" id="ARBA00058961"/>
    </source>
</evidence>
<feature type="transmembrane region" description="Helical" evidence="21">
    <location>
        <begin position="50"/>
        <end position="74"/>
    </location>
</feature>
<comment type="caution">
    <text evidence="24">The sequence shown here is derived from an EMBL/GenBank/DDBJ whole genome shotgun (WGS) entry which is preliminary data.</text>
</comment>
<evidence type="ECO:0000256" key="1">
    <source>
        <dbReference type="ARBA" id="ARBA00004479"/>
    </source>
</evidence>
<keyword evidence="25" id="KW-1185">Reference proteome</keyword>
<dbReference type="Gene3D" id="2.10.25.10">
    <property type="entry name" value="Laminin"/>
    <property type="match status" value="1"/>
</dbReference>
<evidence type="ECO:0000256" key="8">
    <source>
        <dbReference type="ARBA" id="ARBA00022737"/>
    </source>
</evidence>
<evidence type="ECO:0000256" key="5">
    <source>
        <dbReference type="ARBA" id="ARBA00022679"/>
    </source>
</evidence>
<dbReference type="PANTHER" id="PTHR27005:SF283">
    <property type="entry name" value="OS02G0633066 PROTEIN"/>
    <property type="match status" value="1"/>
</dbReference>
<dbReference type="PROSITE" id="PS00010">
    <property type="entry name" value="ASX_HYDROXYL"/>
    <property type="match status" value="1"/>
</dbReference>
<dbReference type="GO" id="GO:0007166">
    <property type="term" value="P:cell surface receptor signaling pathway"/>
    <property type="evidence" value="ECO:0007669"/>
    <property type="project" value="InterPro"/>
</dbReference>
<accession>A0A834H2F6</accession>
<evidence type="ECO:0000256" key="21">
    <source>
        <dbReference type="SAM" id="Phobius"/>
    </source>
</evidence>
<dbReference type="CDD" id="cd14066">
    <property type="entry name" value="STKc_IRAK"/>
    <property type="match status" value="1"/>
</dbReference>
<dbReference type="PROSITE" id="PS00107">
    <property type="entry name" value="PROTEIN_KINASE_ATP"/>
    <property type="match status" value="1"/>
</dbReference>
<evidence type="ECO:0000256" key="11">
    <source>
        <dbReference type="ARBA" id="ARBA00022840"/>
    </source>
</evidence>
<evidence type="ECO:0000259" key="22">
    <source>
        <dbReference type="PROSITE" id="PS50011"/>
    </source>
</evidence>
<evidence type="ECO:0000256" key="14">
    <source>
        <dbReference type="ARBA" id="ARBA00023157"/>
    </source>
</evidence>
<dbReference type="SUPFAM" id="SSF56112">
    <property type="entry name" value="Protein kinase-like (PK-like)"/>
    <property type="match status" value="1"/>
</dbReference>
<dbReference type="SMART" id="SM00220">
    <property type="entry name" value="S_TKc"/>
    <property type="match status" value="1"/>
</dbReference>
<feature type="domain" description="EGF-like" evidence="23">
    <location>
        <begin position="3"/>
        <end position="44"/>
    </location>
</feature>
<dbReference type="SMART" id="SM00181">
    <property type="entry name" value="EGF"/>
    <property type="match status" value="1"/>
</dbReference>
<evidence type="ECO:0000256" key="7">
    <source>
        <dbReference type="ARBA" id="ARBA00022729"/>
    </source>
</evidence>
<evidence type="ECO:0000256" key="18">
    <source>
        <dbReference type="PROSITE-ProRule" id="PRU00076"/>
    </source>
</evidence>
<dbReference type="Gene3D" id="3.30.200.20">
    <property type="entry name" value="Phosphorylase Kinase, domain 1"/>
    <property type="match status" value="1"/>
</dbReference>
<evidence type="ECO:0000256" key="13">
    <source>
        <dbReference type="ARBA" id="ARBA00023136"/>
    </source>
</evidence>
<dbReference type="Gene3D" id="1.10.510.10">
    <property type="entry name" value="Transferase(Phosphotransferase) domain 1"/>
    <property type="match status" value="1"/>
</dbReference>
<keyword evidence="4" id="KW-0597">Phosphoprotein</keyword>
<keyword evidence="7" id="KW-0732">Signal</keyword>
<evidence type="ECO:0000313" key="24">
    <source>
        <dbReference type="EMBL" id="KAF7146355.1"/>
    </source>
</evidence>
<keyword evidence="12 21" id="KW-1133">Transmembrane helix</keyword>
<evidence type="ECO:0000313" key="25">
    <source>
        <dbReference type="Proteomes" id="UP000626092"/>
    </source>
</evidence>
<dbReference type="InterPro" id="IPR011009">
    <property type="entry name" value="Kinase-like_dom_sf"/>
</dbReference>
<dbReference type="Proteomes" id="UP000626092">
    <property type="component" value="Unassembled WGS sequence"/>
</dbReference>
<evidence type="ECO:0000256" key="10">
    <source>
        <dbReference type="ARBA" id="ARBA00022777"/>
    </source>
</evidence>
<evidence type="ECO:0000256" key="4">
    <source>
        <dbReference type="ARBA" id="ARBA00022553"/>
    </source>
</evidence>
<gene>
    <name evidence="24" type="ORF">RHSIM_Rhsim04G0078000</name>
</gene>
<comment type="function">
    <text evidence="17">Serine/threonine-protein kinase that may function as a signaling receptor of extracellular matrix component. Binding to pectin may have significance in the control of cell expansion, morphogenesis and development.</text>
</comment>
<keyword evidence="3 18" id="KW-0245">EGF-like domain</keyword>
<dbReference type="SUPFAM" id="SSF57196">
    <property type="entry name" value="EGF/Laminin"/>
    <property type="match status" value="1"/>
</dbReference>
<dbReference type="CDD" id="cd00054">
    <property type="entry name" value="EGF_CA"/>
    <property type="match status" value="1"/>
</dbReference>
<dbReference type="PROSITE" id="PS00108">
    <property type="entry name" value="PROTEIN_KINASE_ST"/>
    <property type="match status" value="1"/>
</dbReference>
<keyword evidence="14" id="KW-1015">Disulfide bond</keyword>
<feature type="domain" description="Protein kinase" evidence="22">
    <location>
        <begin position="125"/>
        <end position="396"/>
    </location>
</feature>
<dbReference type="GO" id="GO:0005886">
    <property type="term" value="C:plasma membrane"/>
    <property type="evidence" value="ECO:0007669"/>
    <property type="project" value="TreeGrafter"/>
</dbReference>
<dbReference type="AlphaFoldDB" id="A0A834H2F6"/>
<dbReference type="GO" id="GO:0004674">
    <property type="term" value="F:protein serine/threonine kinase activity"/>
    <property type="evidence" value="ECO:0007669"/>
    <property type="project" value="UniProtKB-KW"/>
</dbReference>
<dbReference type="OrthoDB" id="4062651at2759"/>
<dbReference type="InterPro" id="IPR000742">
    <property type="entry name" value="EGF"/>
</dbReference>
<dbReference type="InterPro" id="IPR017441">
    <property type="entry name" value="Protein_kinase_ATP_BS"/>
</dbReference>
<dbReference type="InterPro" id="IPR045274">
    <property type="entry name" value="WAK-like"/>
</dbReference>
<evidence type="ECO:0000259" key="23">
    <source>
        <dbReference type="PROSITE" id="PS50026"/>
    </source>
</evidence>
<dbReference type="InterPro" id="IPR008271">
    <property type="entry name" value="Ser/Thr_kinase_AS"/>
</dbReference>
<dbReference type="Pfam" id="PF12947">
    <property type="entry name" value="EGF_3"/>
    <property type="match status" value="1"/>
</dbReference>
<reference evidence="24" key="1">
    <citation type="submission" date="2019-11" db="EMBL/GenBank/DDBJ databases">
        <authorList>
            <person name="Liu Y."/>
            <person name="Hou J."/>
            <person name="Li T.-Q."/>
            <person name="Guan C.-H."/>
            <person name="Wu X."/>
            <person name="Wu H.-Z."/>
            <person name="Ling F."/>
            <person name="Zhang R."/>
            <person name="Shi X.-G."/>
            <person name="Ren J.-P."/>
            <person name="Chen E.-F."/>
            <person name="Sun J.-M."/>
        </authorList>
    </citation>
    <scope>NUCLEOTIDE SEQUENCE</scope>
    <source>
        <strain evidence="24">Adult_tree_wgs_1</strain>
        <tissue evidence="24">Leaves</tissue>
    </source>
</reference>
<organism evidence="24 25">
    <name type="scientific">Rhododendron simsii</name>
    <name type="common">Sims's rhododendron</name>
    <dbReference type="NCBI Taxonomy" id="118357"/>
    <lineage>
        <taxon>Eukaryota</taxon>
        <taxon>Viridiplantae</taxon>
        <taxon>Streptophyta</taxon>
        <taxon>Embryophyta</taxon>
        <taxon>Tracheophyta</taxon>
        <taxon>Spermatophyta</taxon>
        <taxon>Magnoliopsida</taxon>
        <taxon>eudicotyledons</taxon>
        <taxon>Gunneridae</taxon>
        <taxon>Pentapetalae</taxon>
        <taxon>asterids</taxon>
        <taxon>Ericales</taxon>
        <taxon>Ericaceae</taxon>
        <taxon>Ericoideae</taxon>
        <taxon>Rhodoreae</taxon>
        <taxon>Rhododendron</taxon>
    </lineage>
</organism>
<feature type="binding site" evidence="19">
    <location>
        <position position="154"/>
    </location>
    <ligand>
        <name>ATP</name>
        <dbReference type="ChEBI" id="CHEBI:30616"/>
    </ligand>
</feature>
<comment type="catalytic activity">
    <reaction evidence="15">
        <text>L-seryl-[protein] + ATP = O-phospho-L-seryl-[protein] + ADP + H(+)</text>
        <dbReference type="Rhea" id="RHEA:17989"/>
        <dbReference type="Rhea" id="RHEA-COMP:9863"/>
        <dbReference type="Rhea" id="RHEA-COMP:11604"/>
        <dbReference type="ChEBI" id="CHEBI:15378"/>
        <dbReference type="ChEBI" id="CHEBI:29999"/>
        <dbReference type="ChEBI" id="CHEBI:30616"/>
        <dbReference type="ChEBI" id="CHEBI:83421"/>
        <dbReference type="ChEBI" id="CHEBI:456216"/>
    </reaction>
</comment>
<dbReference type="InterPro" id="IPR000152">
    <property type="entry name" value="EGF-type_Asp/Asn_hydroxyl_site"/>
</dbReference>
<proteinExistence type="inferred from homology"/>
<keyword evidence="11 19" id="KW-0067">ATP-binding</keyword>
<evidence type="ECO:0000256" key="12">
    <source>
        <dbReference type="ARBA" id="ARBA00022989"/>
    </source>
</evidence>
<evidence type="ECO:0000256" key="20">
    <source>
        <dbReference type="RuleBase" id="RU000304"/>
    </source>
</evidence>
<dbReference type="PROSITE" id="PS50011">
    <property type="entry name" value="PROTEIN_KINASE_DOM"/>
    <property type="match status" value="1"/>
</dbReference>
<keyword evidence="8" id="KW-0677">Repeat</keyword>
<dbReference type="InterPro" id="IPR001881">
    <property type="entry name" value="EGF-like_Ca-bd_dom"/>
</dbReference>
<comment type="subcellular location">
    <subcellularLocation>
        <location evidence="1">Membrane</location>
        <topology evidence="1">Single-pass type I membrane protein</topology>
    </subcellularLocation>
</comment>
<keyword evidence="9 19" id="KW-0547">Nucleotide-binding</keyword>
<dbReference type="FunFam" id="3.30.200.20:FF:000043">
    <property type="entry name" value="Wall-associated receptor kinase 2"/>
    <property type="match status" value="1"/>
</dbReference>
<dbReference type="InterPro" id="IPR000719">
    <property type="entry name" value="Prot_kinase_dom"/>
</dbReference>
<comment type="similarity">
    <text evidence="20">Belongs to the protein kinase superfamily.</text>
</comment>
<keyword evidence="10" id="KW-0418">Kinase</keyword>
<dbReference type="FunFam" id="1.10.510.10:FF:000084">
    <property type="entry name" value="Wall-associated receptor kinase 2"/>
    <property type="match status" value="1"/>
</dbReference>
<dbReference type="GO" id="GO:0005509">
    <property type="term" value="F:calcium ion binding"/>
    <property type="evidence" value="ECO:0007669"/>
    <property type="project" value="InterPro"/>
</dbReference>
<keyword evidence="2 20" id="KW-0723">Serine/threonine-protein kinase</keyword>
<evidence type="ECO:0000256" key="9">
    <source>
        <dbReference type="ARBA" id="ARBA00022741"/>
    </source>
</evidence>
<evidence type="ECO:0000256" key="15">
    <source>
        <dbReference type="ARBA" id="ARBA00047558"/>
    </source>
</evidence>
<sequence>MLYIDECEDPNLNDCDGNATCTNTPGSFSCSCNHRYVGDGRGCIPHASQISVILGLSFGFVILLMGVTWIFFFINRRKLIKLREQFFKQNGGSLMKQKISSIEGTSAELSKFFTVEELKKATNNYAENQIIGRGGYGVVYKGILPDQRIVAIKKSKVMDENQVEQFINELLIVTQVNHRNVVKLLGCCFETEVPELVYEYIPNGTLFEHIHKTLSWLTLEHRLRIATEAAGALSYLHSAASIPIIHRDVKSANILLDANNVAKVADFGASRLVPLDQTRVTTLVQGTLGYLDPEYFHTGQLNEKSDVYSFGVVVAELLTGKKPICLERSQEERNLATYFIMSMKENRLCQILDPRVVKEGTLEQLQAIAELVKRCLCVKSEERPAMKDVVVELESLRKYKKDLGVNQQSCEESESLLISDEAPTNIYASSISPSTGDISGHYSFCSSTTPPPSKSFY</sequence>
<dbReference type="GO" id="GO:0005524">
    <property type="term" value="F:ATP binding"/>
    <property type="evidence" value="ECO:0007669"/>
    <property type="project" value="UniProtKB-UniRule"/>
</dbReference>
<evidence type="ECO:0000256" key="6">
    <source>
        <dbReference type="ARBA" id="ARBA00022692"/>
    </source>
</evidence>
<keyword evidence="6 21" id="KW-0812">Transmembrane</keyword>
<evidence type="ECO:0000256" key="19">
    <source>
        <dbReference type="PROSITE-ProRule" id="PRU10141"/>
    </source>
</evidence>
<comment type="caution">
    <text evidence="18">Lacks conserved residue(s) required for the propagation of feature annotation.</text>
</comment>
<evidence type="ECO:0000256" key="16">
    <source>
        <dbReference type="ARBA" id="ARBA00047951"/>
    </source>
</evidence>
<dbReference type="SMART" id="SM00179">
    <property type="entry name" value="EGF_CA"/>
    <property type="match status" value="1"/>
</dbReference>
<evidence type="ECO:0000256" key="3">
    <source>
        <dbReference type="ARBA" id="ARBA00022536"/>
    </source>
</evidence>
<dbReference type="InterPro" id="IPR024731">
    <property type="entry name" value="NELL2-like_EGF"/>
</dbReference>
<dbReference type="PROSITE" id="PS50026">
    <property type="entry name" value="EGF_3"/>
    <property type="match status" value="1"/>
</dbReference>
<protein>
    <submittedName>
        <fullName evidence="24">Uncharacterized protein</fullName>
    </submittedName>
</protein>
<keyword evidence="5" id="KW-0808">Transferase</keyword>
<dbReference type="PANTHER" id="PTHR27005">
    <property type="entry name" value="WALL-ASSOCIATED RECEPTOR KINASE-LIKE 21"/>
    <property type="match status" value="1"/>
</dbReference>
<dbReference type="FunFam" id="2.10.25.10:FF:000038">
    <property type="entry name" value="Fibrillin 2"/>
    <property type="match status" value="1"/>
</dbReference>
<evidence type="ECO:0000256" key="2">
    <source>
        <dbReference type="ARBA" id="ARBA00022527"/>
    </source>
</evidence>
<dbReference type="Pfam" id="PF00069">
    <property type="entry name" value="Pkinase"/>
    <property type="match status" value="1"/>
</dbReference>
<name>A0A834H2F6_RHOSS</name>
<keyword evidence="13 21" id="KW-0472">Membrane</keyword>
<dbReference type="EMBL" id="WJXA01000004">
    <property type="protein sequence ID" value="KAF7146355.1"/>
    <property type="molecule type" value="Genomic_DNA"/>
</dbReference>
<comment type="catalytic activity">
    <reaction evidence="16">
        <text>L-threonyl-[protein] + ATP = O-phospho-L-threonyl-[protein] + ADP + H(+)</text>
        <dbReference type="Rhea" id="RHEA:46608"/>
        <dbReference type="Rhea" id="RHEA-COMP:11060"/>
        <dbReference type="Rhea" id="RHEA-COMP:11605"/>
        <dbReference type="ChEBI" id="CHEBI:15378"/>
        <dbReference type="ChEBI" id="CHEBI:30013"/>
        <dbReference type="ChEBI" id="CHEBI:30616"/>
        <dbReference type="ChEBI" id="CHEBI:61977"/>
        <dbReference type="ChEBI" id="CHEBI:456216"/>
    </reaction>
</comment>